<dbReference type="VEuPathDB" id="AmoebaDB:NfTy_029810"/>
<accession>A0A6A5C1E6</accession>
<evidence type="ECO:0000313" key="3">
    <source>
        <dbReference type="EMBL" id="KAF0979700.1"/>
    </source>
</evidence>
<organism evidence="3 4">
    <name type="scientific">Naegleria fowleri</name>
    <name type="common">Brain eating amoeba</name>
    <dbReference type="NCBI Taxonomy" id="5763"/>
    <lineage>
        <taxon>Eukaryota</taxon>
        <taxon>Discoba</taxon>
        <taxon>Heterolobosea</taxon>
        <taxon>Tetramitia</taxon>
        <taxon>Eutetramitia</taxon>
        <taxon>Vahlkampfiidae</taxon>
        <taxon>Naegleria</taxon>
    </lineage>
</organism>
<keyword evidence="4" id="KW-1185">Reference proteome</keyword>
<feature type="domain" description="MHD2" evidence="2">
    <location>
        <begin position="979"/>
        <end position="1119"/>
    </location>
</feature>
<evidence type="ECO:0000259" key="2">
    <source>
        <dbReference type="PROSITE" id="PS51259"/>
    </source>
</evidence>
<gene>
    <name evidence="3" type="ORF">FDP41_001368</name>
</gene>
<feature type="compositionally biased region" description="Polar residues" evidence="1">
    <location>
        <begin position="1"/>
        <end position="24"/>
    </location>
</feature>
<dbReference type="PROSITE" id="PS51259">
    <property type="entry name" value="MHD2"/>
    <property type="match status" value="1"/>
</dbReference>
<protein>
    <recommendedName>
        <fullName evidence="2">MHD2 domain-containing protein</fullName>
    </recommendedName>
</protein>
<dbReference type="AlphaFoldDB" id="A0A6A5C1E6"/>
<dbReference type="InterPro" id="IPR014772">
    <property type="entry name" value="Munc13_dom-2"/>
</dbReference>
<comment type="caution">
    <text evidence="3">The sequence shown here is derived from an EMBL/GenBank/DDBJ whole genome shotgun (WGS) entry which is preliminary data.</text>
</comment>
<reference evidence="3 4" key="1">
    <citation type="journal article" date="2019" name="Sci. Rep.">
        <title>Nanopore sequencing improves the draft genome of the human pathogenic amoeba Naegleria fowleri.</title>
        <authorList>
            <person name="Liechti N."/>
            <person name="Schurch N."/>
            <person name="Bruggmann R."/>
            <person name="Wittwer M."/>
        </authorList>
    </citation>
    <scope>NUCLEOTIDE SEQUENCE [LARGE SCALE GENOMIC DNA]</scope>
    <source>
        <strain evidence="3 4">ATCC 30894</strain>
    </source>
</reference>
<dbReference type="EMBL" id="VFQX01000023">
    <property type="protein sequence ID" value="KAF0979700.1"/>
    <property type="molecule type" value="Genomic_DNA"/>
</dbReference>
<feature type="compositionally biased region" description="Polar residues" evidence="1">
    <location>
        <begin position="348"/>
        <end position="359"/>
    </location>
</feature>
<dbReference type="RefSeq" id="XP_044564413.1">
    <property type="nucleotide sequence ID" value="XM_044704336.1"/>
</dbReference>
<sequence length="1226" mass="139643">MNNQSSNTANNGGSSIIPNTNKSTPLRPKQFQDVLDIIRDPNSVLFFEYSNESQAAKRTLNWAIYFYQHKEFVKARDALIKCGELISTINSQLTQLLQKNNTTTIHNDDGDSSKKNNMLVQQLQAGKDFLFKIILLVEYIDLLLKQKPSSSLSPQRQTSQSKVPPSQQQSSSSTTGSSTQRALSRISSGIFSKITSIATGSSSSTSSSSSVNNINNTNNGNSSSESTLLRFINNVGSALKKPKEDVPIPNLAETYVQEQYVFIEFMDSKNNPKKIPENPKTMPSLNAGVVTTASSLTSRESVSTLQQRLQTVMKGTKPSQPQQLHAIQLHQQPQQPPSNAVPRLSLDVSPNENRSPQSASRMKSFIYYIDSRKDLSPENISAEDVKNMIKILNENLKTLGSTSNYKALEVLNRIHEKILPYKKQILRELSNQSTKEKSKKLYMLKKFLKIAFTAQMVNHFISKEESVNTLQENLQQFFEVDNFTLHLLIIYGIAESFDHTHFCLSYLSHNIENFSQSINSVNQYQVEKRQIYRQVDELVFGHLRNRIMELKWCFGIDTFAYVTNDFDGDALLALDALLSCLIGWQKVKTLMGDYSVNNPPSTSHIIADSLAHFVRKVYILNREIISNNLKQSGRLKGFFLEATFNMNLATFVVDESKQLIARFASHLDKHLIEANTTFADIICSEFSKHLTVEVSAFCQEALKYQNACIEQGKKNKYLRVYFNELNLGVINKLCSHLATKYRVLQELSAFVGNFDFTMFYEIVSLCITVATPNRLKDFYAKVMSMDTLDKPIDKTVLYTFSCIDMANASLKPIHTIYNLDGIIRNQNDKYLSFLTLHFEAIRPTISEYLQTMLNRCKFELSKQGNVHDRIRLACIAFNNVNGLFLYAKDILQHFNNAIYTQLLEDYERNIDPEDEDNEVNYNLLHDKLIEVYDFPTVKSIMNEIQMVTTDMAFCIADWIYAMNEQRFEAIFTCLPGKEMEHLMVLLSSLDRFFIHLSDVLYLELLHEVLKHLFVIYVQKLLRNKLLGCKQQSHLNASELLSPISSVPPSMDILSTSPGTSIFQYNSPHIGIQICLNGFRDLFYANGEGLPLDFIEQQAKELDILLLIYTDDTESLINLYETLIGENDDKTLIDLYDRFSNHLPSNGSVHDDIDNISIASGHSGLSSNSSTDSVVMLSLQKTINNKNKNDFLSPELILLLLNKRKKDRRARQYARQRLKKDLQQQQQ</sequence>
<feature type="compositionally biased region" description="Polar residues" evidence="1">
    <location>
        <begin position="317"/>
        <end position="333"/>
    </location>
</feature>
<feature type="region of interest" description="Disordered" evidence="1">
    <location>
        <begin position="314"/>
        <end position="359"/>
    </location>
</feature>
<feature type="region of interest" description="Disordered" evidence="1">
    <location>
        <begin position="150"/>
        <end position="181"/>
    </location>
</feature>
<dbReference type="GeneID" id="68108586"/>
<proteinExistence type="predicted"/>
<dbReference type="Proteomes" id="UP000444721">
    <property type="component" value="Unassembled WGS sequence"/>
</dbReference>
<dbReference type="OrthoDB" id="10258023at2759"/>
<evidence type="ECO:0000313" key="4">
    <source>
        <dbReference type="Proteomes" id="UP000444721"/>
    </source>
</evidence>
<dbReference type="VEuPathDB" id="AmoebaDB:NF0080910"/>
<feature type="compositionally biased region" description="Low complexity" evidence="1">
    <location>
        <begin position="150"/>
        <end position="180"/>
    </location>
</feature>
<evidence type="ECO:0000256" key="1">
    <source>
        <dbReference type="SAM" id="MobiDB-lite"/>
    </source>
</evidence>
<feature type="region of interest" description="Disordered" evidence="1">
    <location>
        <begin position="1"/>
        <end position="25"/>
    </location>
</feature>
<dbReference type="OMA" id="FSCIDMA"/>
<feature type="region of interest" description="Disordered" evidence="1">
    <location>
        <begin position="199"/>
        <end position="225"/>
    </location>
</feature>
<name>A0A6A5C1E6_NAEFO</name>
<dbReference type="VEuPathDB" id="AmoebaDB:NF0080900"/>
<dbReference type="VEuPathDB" id="AmoebaDB:FDP41_001368"/>